<keyword evidence="3" id="KW-1185">Reference proteome</keyword>
<dbReference type="EMBL" id="BAAAFH010000011">
    <property type="protein sequence ID" value="GAA0875187.1"/>
    <property type="molecule type" value="Genomic_DNA"/>
</dbReference>
<sequence>MTGKREHFDEISLYELTLLIENLLPKMGRTSVNKENESSLSAKIDSTAGEFNTYYHCTIEKLLKNSDVSTMSDYLNSKISEGFTKIYLISSSTISGGFKASLEAKLQSKNLIEYWEIDDLLDLIEENYKDYWRHTDQELLSYEQRFENGIKDSFQIKKLIEFKAAYQKLISIFIEPVLFLRTEDKQSTKKAFTKVSIDKAIDVNDSLMLLHGDPGTGKTRLLNELGRKLVKRNENELDKHYLPVFVDSISIRNAFVEDDLCLLSLVIDNFLNQDFNNITKDNLLKDYQLVLLIDSIDEFEDNFQIKIKDEIQELLSKGVLIFLGTRSNTLESLFKTNETPNKHDVFIQKFNDEQIERFTQRYFEGNGDRAAGLMNSMRENKILEKLPITPLNISLMSILYEETDNQEIPATLNDIYDKFSNLLLGRTMVDKSIDFLDITIKENILRTYALELIEKPNSELLTKQEFVDFFKLKLKSVSGTIKIEQIPAALDYIIEHTGLLTLHNGKYVKFRHDSYMEYFAAKEIFYNRRDLEDEIVSNFFDVNWQYVGVFYGGMSRSMPAFLEKICDKVKRSSNMQEYWSSANGMGYLLQALYLTDDDLRKQGIIETLKVMVRTYEGFKQMSSSLPDKVLISKMSLPMLSIFPFFLFMDNFDSITLREPFNLALNDLLKELEEKEKLEGYEYLDALKYKILILAVTMSSDRLSMEDRLVEVIDKVKTIGNDFYTQVLEIAIDNLGSANLRKQKQDLLQPKKVRKSQDSMFHKNRRIQTFLQPAKRQLFSKYDYIFSDRDVKLLVEGPTDAKILEHAYFVLTGRFPYWEIKVGGGSEKHGGANQLAKTLYEGLALLGEDQIVIGIFDNDREGIPQFKGTLKNAKFDLVEGSQRIKINKEKNIYALLLPVPHEMQYYLKDEQNDNYFAIEHYFPKELLEKEGMLEETNIQDIYKIKESNGAKNKFATDILKNRNPRNFQGFIPLFREIDSITKEEIEYKDVEIK</sequence>
<dbReference type="InterPro" id="IPR027417">
    <property type="entry name" value="P-loop_NTPase"/>
</dbReference>
<evidence type="ECO:0000313" key="2">
    <source>
        <dbReference type="EMBL" id="GAA0875187.1"/>
    </source>
</evidence>
<proteinExistence type="predicted"/>
<dbReference type="Gene3D" id="3.40.50.300">
    <property type="entry name" value="P-loop containing nucleotide triphosphate hydrolases"/>
    <property type="match status" value="1"/>
</dbReference>
<comment type="caution">
    <text evidence="2">The sequence shown here is derived from an EMBL/GenBank/DDBJ whole genome shotgun (WGS) entry which is preliminary data.</text>
</comment>
<evidence type="ECO:0000313" key="3">
    <source>
        <dbReference type="Proteomes" id="UP001501126"/>
    </source>
</evidence>
<dbReference type="InterPro" id="IPR007111">
    <property type="entry name" value="NACHT_NTPase"/>
</dbReference>
<evidence type="ECO:0000259" key="1">
    <source>
        <dbReference type="PROSITE" id="PS50837"/>
    </source>
</evidence>
<name>A0ABN1MP98_9FLAO</name>
<dbReference type="PROSITE" id="PS50837">
    <property type="entry name" value="NACHT"/>
    <property type="match status" value="1"/>
</dbReference>
<dbReference type="RefSeq" id="WP_343786396.1">
    <property type="nucleotide sequence ID" value="NZ_BAAAFH010000011.1"/>
</dbReference>
<dbReference type="SUPFAM" id="SSF52540">
    <property type="entry name" value="P-loop containing nucleoside triphosphate hydrolases"/>
    <property type="match status" value="1"/>
</dbReference>
<accession>A0ABN1MP98</accession>
<dbReference type="Proteomes" id="UP001501126">
    <property type="component" value="Unassembled WGS sequence"/>
</dbReference>
<dbReference type="Pfam" id="PF05729">
    <property type="entry name" value="NACHT"/>
    <property type="match status" value="1"/>
</dbReference>
<reference evidence="2 3" key="1">
    <citation type="journal article" date="2019" name="Int. J. Syst. Evol. Microbiol.">
        <title>The Global Catalogue of Microorganisms (GCM) 10K type strain sequencing project: providing services to taxonomists for standard genome sequencing and annotation.</title>
        <authorList>
            <consortium name="The Broad Institute Genomics Platform"/>
            <consortium name="The Broad Institute Genome Sequencing Center for Infectious Disease"/>
            <person name="Wu L."/>
            <person name="Ma J."/>
        </authorList>
    </citation>
    <scope>NUCLEOTIDE SEQUENCE [LARGE SCALE GENOMIC DNA]</scope>
    <source>
        <strain evidence="2 3">JCM 16083</strain>
    </source>
</reference>
<organism evidence="2 3">
    <name type="scientific">Wandonia haliotis</name>
    <dbReference type="NCBI Taxonomy" id="574963"/>
    <lineage>
        <taxon>Bacteria</taxon>
        <taxon>Pseudomonadati</taxon>
        <taxon>Bacteroidota</taxon>
        <taxon>Flavobacteriia</taxon>
        <taxon>Flavobacteriales</taxon>
        <taxon>Crocinitomicaceae</taxon>
        <taxon>Wandonia</taxon>
    </lineage>
</organism>
<feature type="domain" description="NACHT" evidence="1">
    <location>
        <begin position="206"/>
        <end position="320"/>
    </location>
</feature>
<protein>
    <recommendedName>
        <fullName evidence="1">NACHT domain-containing protein</fullName>
    </recommendedName>
</protein>
<dbReference type="PANTHER" id="PTHR46312:SF2">
    <property type="entry name" value="NUCLEOTIDE-BINDING OLIGOMERIZATION DOMAIN-CONTAINING PROTEIN 2-LIKE"/>
    <property type="match status" value="1"/>
</dbReference>
<gene>
    <name evidence="2" type="ORF">GCM10009118_15960</name>
</gene>
<dbReference type="CDD" id="cd00188">
    <property type="entry name" value="TOPRIM"/>
    <property type="match status" value="1"/>
</dbReference>
<dbReference type="PANTHER" id="PTHR46312">
    <property type="entry name" value="NACHT DOMAIN-CONTAINING PROTEIN"/>
    <property type="match status" value="1"/>
</dbReference>